<sequence length="295" mass="34237">MVGDFRSLNTYPIPDRYPKPRIHEKLTQFSQAKLITAMDSLKGFHQNGLTDNFKKLLRIIVQCGIYEYLRMPFGIKSAPAPYQMLMNTIFTEELSEGWLIIYINNIIDFLENWESHLTRLARILKKIVRVNMIISLKKCHFEYSELQALGNVVCGLNLGIDKNKVAAVLLKPMPQGKKEMKSFLGFSGYYRQHIKHFSRISKSLYKLCYQQTVYEMTEERVKEYEKLKNSLKNAPFLLMPYWKLPFKLYIDACGKGLGAALPQKQIINDKPAEGQICFISRQIKPTQEKYGASQM</sequence>
<reference evidence="4" key="1">
    <citation type="submission" date="2021-03" db="EMBL/GenBank/DDBJ databases">
        <title>Draft genome sequence of rust myrtle Austropuccinia psidii MF-1, a brazilian biotype.</title>
        <authorList>
            <person name="Quecine M.C."/>
            <person name="Pachon D.M.R."/>
            <person name="Bonatelli M.L."/>
            <person name="Correr F.H."/>
            <person name="Franceschini L.M."/>
            <person name="Leite T.F."/>
            <person name="Margarido G.R.A."/>
            <person name="Almeida C.A."/>
            <person name="Ferrarezi J.A."/>
            <person name="Labate C.A."/>
        </authorList>
    </citation>
    <scope>NUCLEOTIDE SEQUENCE</scope>
    <source>
        <strain evidence="4">MF-1</strain>
    </source>
</reference>
<dbReference type="SUPFAM" id="SSF56672">
    <property type="entry name" value="DNA/RNA polymerases"/>
    <property type="match status" value="1"/>
</dbReference>
<gene>
    <name evidence="4" type="ORF">O181_001002</name>
</gene>
<evidence type="ECO:0000313" key="4">
    <source>
        <dbReference type="EMBL" id="MBW0461287.1"/>
    </source>
</evidence>
<dbReference type="Proteomes" id="UP000765509">
    <property type="component" value="Unassembled WGS sequence"/>
</dbReference>
<evidence type="ECO:0000259" key="3">
    <source>
        <dbReference type="Pfam" id="PF17919"/>
    </source>
</evidence>
<dbReference type="PANTHER" id="PTHR37984">
    <property type="entry name" value="PROTEIN CBG26694"/>
    <property type="match status" value="1"/>
</dbReference>
<dbReference type="InterPro" id="IPR000477">
    <property type="entry name" value="RT_dom"/>
</dbReference>
<dbReference type="EMBL" id="AVOT02000137">
    <property type="protein sequence ID" value="MBW0461287.1"/>
    <property type="molecule type" value="Genomic_DNA"/>
</dbReference>
<dbReference type="PANTHER" id="PTHR37984:SF5">
    <property type="entry name" value="PROTEIN NYNRIN-LIKE"/>
    <property type="match status" value="1"/>
</dbReference>
<dbReference type="CDD" id="cd01647">
    <property type="entry name" value="RT_LTR"/>
    <property type="match status" value="1"/>
</dbReference>
<proteinExistence type="predicted"/>
<dbReference type="InterPro" id="IPR043502">
    <property type="entry name" value="DNA/RNA_pol_sf"/>
</dbReference>
<evidence type="ECO:0000259" key="2">
    <source>
        <dbReference type="Pfam" id="PF00078"/>
    </source>
</evidence>
<comment type="caution">
    <text evidence="4">The sequence shown here is derived from an EMBL/GenBank/DDBJ whole genome shotgun (WGS) entry which is preliminary data.</text>
</comment>
<dbReference type="InterPro" id="IPR041577">
    <property type="entry name" value="RT_RNaseH_2"/>
</dbReference>
<protein>
    <recommendedName>
        <fullName evidence="6">Reverse transcriptase domain-containing protein</fullName>
    </recommendedName>
</protein>
<accession>A0A9Q3B9R4</accession>
<keyword evidence="5" id="KW-1185">Reference proteome</keyword>
<dbReference type="InterPro" id="IPR050951">
    <property type="entry name" value="Retrovirus_Pol_polyprotein"/>
</dbReference>
<dbReference type="InterPro" id="IPR043128">
    <property type="entry name" value="Rev_trsase/Diguanyl_cyclase"/>
</dbReference>
<dbReference type="Gene3D" id="3.10.10.10">
    <property type="entry name" value="HIV Type 1 Reverse Transcriptase, subunit A, domain 1"/>
    <property type="match status" value="1"/>
</dbReference>
<evidence type="ECO:0000313" key="5">
    <source>
        <dbReference type="Proteomes" id="UP000765509"/>
    </source>
</evidence>
<evidence type="ECO:0008006" key="6">
    <source>
        <dbReference type="Google" id="ProtNLM"/>
    </source>
</evidence>
<dbReference type="Gene3D" id="3.30.70.270">
    <property type="match status" value="2"/>
</dbReference>
<keyword evidence="1" id="KW-0511">Multifunctional enzyme</keyword>
<name>A0A9Q3B9R4_9BASI</name>
<evidence type="ECO:0000256" key="1">
    <source>
        <dbReference type="ARBA" id="ARBA00023268"/>
    </source>
</evidence>
<feature type="domain" description="Reverse transcriptase/retrotransposon-derived protein RNase H-like" evidence="3">
    <location>
        <begin position="216"/>
        <end position="292"/>
    </location>
</feature>
<dbReference type="Pfam" id="PF17919">
    <property type="entry name" value="RT_RNaseH_2"/>
    <property type="match status" value="1"/>
</dbReference>
<organism evidence="4 5">
    <name type="scientific">Austropuccinia psidii MF-1</name>
    <dbReference type="NCBI Taxonomy" id="1389203"/>
    <lineage>
        <taxon>Eukaryota</taxon>
        <taxon>Fungi</taxon>
        <taxon>Dikarya</taxon>
        <taxon>Basidiomycota</taxon>
        <taxon>Pucciniomycotina</taxon>
        <taxon>Pucciniomycetes</taxon>
        <taxon>Pucciniales</taxon>
        <taxon>Sphaerophragmiaceae</taxon>
        <taxon>Austropuccinia</taxon>
    </lineage>
</organism>
<dbReference type="AlphaFoldDB" id="A0A9Q3B9R4"/>
<feature type="domain" description="Reverse transcriptase" evidence="2">
    <location>
        <begin position="8"/>
        <end position="150"/>
    </location>
</feature>
<dbReference type="Pfam" id="PF00078">
    <property type="entry name" value="RVT_1"/>
    <property type="match status" value="1"/>
</dbReference>
<dbReference type="GO" id="GO:0003824">
    <property type="term" value="F:catalytic activity"/>
    <property type="evidence" value="ECO:0007669"/>
    <property type="project" value="UniProtKB-KW"/>
</dbReference>